<keyword evidence="3 9" id="KW-0813">Transport</keyword>
<evidence type="ECO:0000313" key="11">
    <source>
        <dbReference type="EMBL" id="KKP65710.1"/>
    </source>
</evidence>
<comment type="subcellular location">
    <subcellularLocation>
        <location evidence="9">Cell membrane</location>
        <topology evidence="9">Multi-pass membrane protein</topology>
    </subcellularLocation>
    <subcellularLocation>
        <location evidence="1">Membrane</location>
        <topology evidence="1">Multi-pass membrane protein</topology>
    </subcellularLocation>
</comment>
<evidence type="ECO:0000256" key="2">
    <source>
        <dbReference type="ARBA" id="ARBA00005751"/>
    </source>
</evidence>
<feature type="transmembrane region" description="Helical" evidence="9">
    <location>
        <begin position="208"/>
        <end position="225"/>
    </location>
</feature>
<dbReference type="GO" id="GO:0043952">
    <property type="term" value="P:protein transport by the Sec complex"/>
    <property type="evidence" value="ECO:0007669"/>
    <property type="project" value="UniProtKB-UniRule"/>
</dbReference>
<keyword evidence="9" id="KW-1003">Cell membrane</keyword>
<dbReference type="Proteomes" id="UP000033866">
    <property type="component" value="Unassembled WGS sequence"/>
</dbReference>
<feature type="transmembrane region" description="Helical" evidence="9">
    <location>
        <begin position="146"/>
        <end position="167"/>
    </location>
</feature>
<dbReference type="PANTHER" id="PTHR10906">
    <property type="entry name" value="SECY/SEC61-ALPHA FAMILY MEMBER"/>
    <property type="match status" value="1"/>
</dbReference>
<comment type="function">
    <text evidence="9">The central subunit of the protein translocation channel SecYEG. Consists of two halves formed by TMs 1-5 and 6-10. These two domains form a lateral gate at the front which open onto the bilayer between TMs 2 and 7, and are clamped together by SecE at the back. The channel is closed by both a pore ring composed of hydrophobic SecY resides and a short helix (helix 2A) on the extracellular side of the membrane which forms a plug. The plug probably moves laterally to allow the channel to open. The ring and the pore may move independently.</text>
</comment>
<dbReference type="PIRSF" id="PIRSF004557">
    <property type="entry name" value="SecY"/>
    <property type="match status" value="1"/>
</dbReference>
<feature type="transmembrane region" description="Helical" evidence="9">
    <location>
        <begin position="115"/>
        <end position="134"/>
    </location>
</feature>
<dbReference type="PROSITE" id="PS00755">
    <property type="entry name" value="SECY_1"/>
    <property type="match status" value="1"/>
</dbReference>
<keyword evidence="6 9" id="KW-1133">Transmembrane helix</keyword>
<evidence type="ECO:0000313" key="12">
    <source>
        <dbReference type="Proteomes" id="UP000033866"/>
    </source>
</evidence>
<dbReference type="Gene3D" id="1.10.3370.10">
    <property type="entry name" value="SecY subunit domain"/>
    <property type="match status" value="1"/>
</dbReference>
<feature type="transmembrane region" description="Helical" evidence="9">
    <location>
        <begin position="302"/>
        <end position="324"/>
    </location>
</feature>
<dbReference type="InterPro" id="IPR026593">
    <property type="entry name" value="SecY"/>
</dbReference>
<dbReference type="EMBL" id="LBPV01000013">
    <property type="protein sequence ID" value="KKP65710.1"/>
    <property type="molecule type" value="Genomic_DNA"/>
</dbReference>
<evidence type="ECO:0000256" key="8">
    <source>
        <dbReference type="ARBA" id="ARBA00023136"/>
    </source>
</evidence>
<protein>
    <recommendedName>
        <fullName evidence="9">Protein translocase subunit SecY</fullName>
    </recommendedName>
</protein>
<evidence type="ECO:0000256" key="10">
    <source>
        <dbReference type="RuleBase" id="RU004349"/>
    </source>
</evidence>
<gene>
    <name evidence="9" type="primary">secY</name>
    <name evidence="11" type="ORF">UR61_C0013G0003</name>
</gene>
<evidence type="ECO:0000256" key="4">
    <source>
        <dbReference type="ARBA" id="ARBA00022692"/>
    </source>
</evidence>
<name>A0A0G0DRM6_9BACT</name>
<feature type="transmembrane region" description="Helical" evidence="9">
    <location>
        <begin position="380"/>
        <end position="402"/>
    </location>
</feature>
<comment type="subunit">
    <text evidence="9">Component of the Sec protein translocase complex. Heterotrimer consisting of SecY, SecE and SecG subunits. The heterotrimers can form oligomers, although 1 heterotrimer is thought to be able to translocate proteins. Interacts with the ribosome. Interacts with SecDF, and other proteins may be involved. Interacts with SecA.</text>
</comment>
<dbReference type="PRINTS" id="PR00303">
    <property type="entry name" value="SECYTRNLCASE"/>
</dbReference>
<dbReference type="InterPro" id="IPR023201">
    <property type="entry name" value="SecY_dom_sf"/>
</dbReference>
<dbReference type="NCBIfam" id="TIGR00967">
    <property type="entry name" value="3a0501s007"/>
    <property type="match status" value="1"/>
</dbReference>
<dbReference type="InterPro" id="IPR002208">
    <property type="entry name" value="SecY/SEC61-alpha"/>
</dbReference>
<dbReference type="AlphaFoldDB" id="A0A0G0DRM6"/>
<dbReference type="Pfam" id="PF00344">
    <property type="entry name" value="SecY"/>
    <property type="match status" value="1"/>
</dbReference>
<keyword evidence="4 9" id="KW-0812">Transmembrane</keyword>
<reference evidence="11 12" key="1">
    <citation type="journal article" date="2015" name="Nature">
        <title>rRNA introns, odd ribosomes, and small enigmatic genomes across a large radiation of phyla.</title>
        <authorList>
            <person name="Brown C.T."/>
            <person name="Hug L.A."/>
            <person name="Thomas B.C."/>
            <person name="Sharon I."/>
            <person name="Castelle C.J."/>
            <person name="Singh A."/>
            <person name="Wilkins M.J."/>
            <person name="Williams K.H."/>
            <person name="Banfield J.F."/>
        </authorList>
    </citation>
    <scope>NUCLEOTIDE SEQUENCE [LARGE SCALE GENOMIC DNA]</scope>
</reference>
<feature type="transmembrane region" description="Helical" evidence="9">
    <location>
        <begin position="21"/>
        <end position="42"/>
    </location>
</feature>
<evidence type="ECO:0000256" key="9">
    <source>
        <dbReference type="HAMAP-Rule" id="MF_01465"/>
    </source>
</evidence>
<accession>A0A0G0DRM6</accession>
<dbReference type="InterPro" id="IPR030659">
    <property type="entry name" value="SecY_CS"/>
</dbReference>
<dbReference type="SUPFAM" id="SSF103491">
    <property type="entry name" value="Preprotein translocase SecY subunit"/>
    <property type="match status" value="1"/>
</dbReference>
<keyword evidence="7 9" id="KW-0811">Translocation</keyword>
<feature type="transmembrane region" description="Helical" evidence="9">
    <location>
        <begin position="256"/>
        <end position="274"/>
    </location>
</feature>
<organism evidence="11 12">
    <name type="scientific">candidate division WS6 bacterium GW2011_GWE1_34_7</name>
    <dbReference type="NCBI Taxonomy" id="1619093"/>
    <lineage>
        <taxon>Bacteria</taxon>
        <taxon>Candidatus Dojkabacteria</taxon>
    </lineage>
</organism>
<feature type="transmembrane region" description="Helical" evidence="9">
    <location>
        <begin position="356"/>
        <end position="374"/>
    </location>
</feature>
<comment type="caution">
    <text evidence="11">The sequence shown here is derived from an EMBL/GenBank/DDBJ whole genome shotgun (WGS) entry which is preliminary data.</text>
</comment>
<dbReference type="GO" id="GO:0065002">
    <property type="term" value="P:intracellular protein transmembrane transport"/>
    <property type="evidence" value="ECO:0007669"/>
    <property type="project" value="UniProtKB-UniRule"/>
</dbReference>
<evidence type="ECO:0000256" key="7">
    <source>
        <dbReference type="ARBA" id="ARBA00023010"/>
    </source>
</evidence>
<feature type="transmembrane region" description="Helical" evidence="9">
    <location>
        <begin position="73"/>
        <end position="95"/>
    </location>
</feature>
<evidence type="ECO:0000256" key="6">
    <source>
        <dbReference type="ARBA" id="ARBA00022989"/>
    </source>
</evidence>
<comment type="similarity">
    <text evidence="2 9 10">Belongs to the SecY/SEC61-alpha family.</text>
</comment>
<proteinExistence type="inferred from homology"/>
<sequence>MNKYIETLKRILGTDEIRKKIVFSLIILLVYRLLAAIPVAGIPADAIKQLFEGSNFGDLLSTVSGGVLETASIAAIGLSPYINASIILQLLGTVIPKLEELRKEGPEGRRTVSMYTRLLTVPLAIMQSFVIYSTLRGFGLVGQLEILQLVTMIATLTAGSIIVMWLAELTSESGIGGGSSYLIFLGIIAGIPGTLSSNFMLMDTLQKTVFIFVTLALVVSVVYVSEAQRKIKVQYSRRVRTGGAMDSYIPIKPTQFGVMPVIFAISLLSFPQLIGKFILSRDMSEGIIDFTTKAMTLLDNPYFNNIMTFLFIVGFAFFYLTVVFKTDELAENLQKQGGFIQGIRPGKQTSEYLRKVAFRLATLGALFLGFISILPNILIYLNLMTVTVITGTGLLIMVGVVLEIKRQIESMIVVRDYERYL</sequence>
<keyword evidence="5 9" id="KW-0653">Protein transport</keyword>
<dbReference type="HAMAP" id="MF_01465">
    <property type="entry name" value="SecY"/>
    <property type="match status" value="1"/>
</dbReference>
<dbReference type="GO" id="GO:0006605">
    <property type="term" value="P:protein targeting"/>
    <property type="evidence" value="ECO:0007669"/>
    <property type="project" value="UniProtKB-UniRule"/>
</dbReference>
<evidence type="ECO:0000256" key="3">
    <source>
        <dbReference type="ARBA" id="ARBA00022448"/>
    </source>
</evidence>
<dbReference type="GO" id="GO:0005886">
    <property type="term" value="C:plasma membrane"/>
    <property type="evidence" value="ECO:0007669"/>
    <property type="project" value="UniProtKB-SubCell"/>
</dbReference>
<evidence type="ECO:0000256" key="5">
    <source>
        <dbReference type="ARBA" id="ARBA00022927"/>
    </source>
</evidence>
<keyword evidence="8 9" id="KW-0472">Membrane</keyword>
<feature type="transmembrane region" description="Helical" evidence="9">
    <location>
        <begin position="179"/>
        <end position="202"/>
    </location>
</feature>
<evidence type="ECO:0000256" key="1">
    <source>
        <dbReference type="ARBA" id="ARBA00004141"/>
    </source>
</evidence>
<dbReference type="PATRIC" id="fig|1619093.3.peg.166"/>